<dbReference type="RefSeq" id="XP_016609685.1">
    <property type="nucleotide sequence ID" value="XM_016751706.1"/>
</dbReference>
<proteinExistence type="predicted"/>
<dbReference type="GeneID" id="27686957"/>
<organism evidence="1 2">
    <name type="scientific">Spizellomyces punctatus (strain DAOM BR117)</name>
    <dbReference type="NCBI Taxonomy" id="645134"/>
    <lineage>
        <taxon>Eukaryota</taxon>
        <taxon>Fungi</taxon>
        <taxon>Fungi incertae sedis</taxon>
        <taxon>Chytridiomycota</taxon>
        <taxon>Chytridiomycota incertae sedis</taxon>
        <taxon>Chytridiomycetes</taxon>
        <taxon>Spizellomycetales</taxon>
        <taxon>Spizellomycetaceae</taxon>
        <taxon>Spizellomyces</taxon>
    </lineage>
</organism>
<reference evidence="1 2" key="1">
    <citation type="submission" date="2009-08" db="EMBL/GenBank/DDBJ databases">
        <title>The Genome Sequence of Spizellomyces punctatus strain DAOM BR117.</title>
        <authorList>
            <consortium name="The Broad Institute Genome Sequencing Platform"/>
            <person name="Russ C."/>
            <person name="Cuomo C."/>
            <person name="Shea T."/>
            <person name="Young S.K."/>
            <person name="Zeng Q."/>
            <person name="Koehrsen M."/>
            <person name="Haas B."/>
            <person name="Borodovsky M."/>
            <person name="Guigo R."/>
            <person name="Alvarado L."/>
            <person name="Berlin A."/>
            <person name="Bochicchio J."/>
            <person name="Borenstein D."/>
            <person name="Chapman S."/>
            <person name="Chen Z."/>
            <person name="Engels R."/>
            <person name="Freedman E."/>
            <person name="Gellesch M."/>
            <person name="Goldberg J."/>
            <person name="Griggs A."/>
            <person name="Gujja S."/>
            <person name="Heiman D."/>
            <person name="Hepburn T."/>
            <person name="Howarth C."/>
            <person name="Jen D."/>
            <person name="Larson L."/>
            <person name="Lewis B."/>
            <person name="Mehta T."/>
            <person name="Park D."/>
            <person name="Pearson M."/>
            <person name="Roberts A."/>
            <person name="Saif S."/>
            <person name="Shenoy N."/>
            <person name="Sisk P."/>
            <person name="Stolte C."/>
            <person name="Sykes S."/>
            <person name="Thomson T."/>
            <person name="Walk T."/>
            <person name="White J."/>
            <person name="Yandava C."/>
            <person name="Burger G."/>
            <person name="Gray M.W."/>
            <person name="Holland P.W.H."/>
            <person name="King N."/>
            <person name="Lang F.B.F."/>
            <person name="Roger A.J."/>
            <person name="Ruiz-Trillo I."/>
            <person name="Lander E."/>
            <person name="Nusbaum C."/>
        </authorList>
    </citation>
    <scope>NUCLEOTIDE SEQUENCE [LARGE SCALE GENOMIC DNA]</scope>
    <source>
        <strain evidence="1 2">DAOM BR117</strain>
    </source>
</reference>
<protein>
    <submittedName>
        <fullName evidence="1">Uncharacterized protein</fullName>
    </submittedName>
</protein>
<dbReference type="Proteomes" id="UP000053201">
    <property type="component" value="Unassembled WGS sequence"/>
</dbReference>
<accession>A0A0L0HJL0</accession>
<evidence type="ECO:0000313" key="2">
    <source>
        <dbReference type="Proteomes" id="UP000053201"/>
    </source>
</evidence>
<dbReference type="VEuPathDB" id="FungiDB:SPPG_03443"/>
<sequence>MYELKSQRGTELTYDSKDVYEYRDGKKYALKQLGEYAAVYPLHVSSKEPNGGDAEENDPPYHPHDATEFYCDFFKKGSYLYSLRRDNYYPSKECMIEFYKNKYGKVVFIFNKKHGAIDVCDADNGTTLHTDDRSDKFVQGYKRLGDAYLFFEGWYWSPVYYSALYEVDKLINEENYEPVVIEWEGEYSPGFVPTETGMLKSQYIDREFSPKQVMDNHESIAKECQRLHRVKFFNEHRSKDNFLRVILNLSSEHISFESDAKKRLEDLLNADVDSLNITVTEKVSGSDSTSTYDDNLIRGITFSDERKVIGSWRETITREDGLRYLTPKILLPFDMFGGYVDGYVRKISVDGFHLRFRFDYVLKGADPSSVTVEIDQDLTKEEDGEGYKVSDDLPCKIMVL</sequence>
<dbReference type="OrthoDB" id="10294258at2759"/>
<evidence type="ECO:0000313" key="1">
    <source>
        <dbReference type="EMBL" id="KND01646.1"/>
    </source>
</evidence>
<dbReference type="AlphaFoldDB" id="A0A0L0HJL0"/>
<dbReference type="EMBL" id="KQ257454">
    <property type="protein sequence ID" value="KND01646.1"/>
    <property type="molecule type" value="Genomic_DNA"/>
</dbReference>
<gene>
    <name evidence="1" type="ORF">SPPG_03443</name>
</gene>
<dbReference type="InParanoid" id="A0A0L0HJL0"/>
<name>A0A0L0HJL0_SPIPD</name>
<keyword evidence="2" id="KW-1185">Reference proteome</keyword>